<dbReference type="Proteomes" id="UP000198584">
    <property type="component" value="Unassembled WGS sequence"/>
</dbReference>
<evidence type="ECO:0000256" key="1">
    <source>
        <dbReference type="SAM" id="Phobius"/>
    </source>
</evidence>
<dbReference type="AlphaFoldDB" id="A0A1H3X3N5"/>
<dbReference type="GO" id="GO:0030153">
    <property type="term" value="P:bacteriocin immunity"/>
    <property type="evidence" value="ECO:0007669"/>
    <property type="project" value="InterPro"/>
</dbReference>
<dbReference type="RefSeq" id="WP_093042012.1">
    <property type="nucleotide sequence ID" value="NZ_FNQR01000002.1"/>
</dbReference>
<dbReference type="InterPro" id="IPR009589">
    <property type="entry name" value="PH_YyaB-like"/>
</dbReference>
<proteinExistence type="predicted"/>
<keyword evidence="1" id="KW-1133">Transmembrane helix</keyword>
<evidence type="ECO:0000313" key="4">
    <source>
        <dbReference type="Proteomes" id="UP000198584"/>
    </source>
</evidence>
<reference evidence="3 4" key="1">
    <citation type="submission" date="2016-10" db="EMBL/GenBank/DDBJ databases">
        <authorList>
            <person name="de Groot N.N."/>
        </authorList>
    </citation>
    <scope>NUCLEOTIDE SEQUENCE [LARGE SCALE GENOMIC DNA]</scope>
    <source>
        <strain evidence="3 4">CCM7597</strain>
    </source>
</reference>
<accession>A0A1H3X3N5</accession>
<feature type="domain" description="Uncharacterized protein YyaB-like PH" evidence="2">
    <location>
        <begin position="55"/>
        <end position="128"/>
    </location>
</feature>
<dbReference type="OrthoDB" id="6658731at2"/>
<keyword evidence="1" id="KW-0472">Membrane</keyword>
<dbReference type="STRING" id="571932.SAMN05421743_10212"/>
<feature type="transmembrane region" description="Helical" evidence="1">
    <location>
        <begin position="34"/>
        <end position="52"/>
    </location>
</feature>
<gene>
    <name evidence="3" type="ORF">SAMN05421743_10212</name>
</gene>
<sequence length="135" mass="15638">MKFQVKKNLFLVLLSIFLLPLGLLGVYTDPDEGWIGLIIVIPIAGLLLWALFQSYHEVRDDAFIAHFGPIKKRIPLRDIRRVNYSFNSLSSPAWTLKRMEVTDHQHRSYLLSTPKDEEALRDLLQQRCPHVTISI</sequence>
<keyword evidence="4" id="KW-1185">Reference proteome</keyword>
<name>A0A1H3X3N5_9BACI</name>
<evidence type="ECO:0000259" key="2">
    <source>
        <dbReference type="Pfam" id="PF06713"/>
    </source>
</evidence>
<keyword evidence="1" id="KW-0812">Transmembrane</keyword>
<protein>
    <submittedName>
        <fullName evidence="3">PH domain-containing protein</fullName>
    </submittedName>
</protein>
<dbReference type="Pfam" id="PF06713">
    <property type="entry name" value="bPH_4"/>
    <property type="match status" value="1"/>
</dbReference>
<organism evidence="3 4">
    <name type="scientific">Thalassobacillus cyri</name>
    <dbReference type="NCBI Taxonomy" id="571932"/>
    <lineage>
        <taxon>Bacteria</taxon>
        <taxon>Bacillati</taxon>
        <taxon>Bacillota</taxon>
        <taxon>Bacilli</taxon>
        <taxon>Bacillales</taxon>
        <taxon>Bacillaceae</taxon>
        <taxon>Thalassobacillus</taxon>
    </lineage>
</organism>
<evidence type="ECO:0000313" key="3">
    <source>
        <dbReference type="EMBL" id="SDZ93232.1"/>
    </source>
</evidence>
<dbReference type="EMBL" id="FNQR01000002">
    <property type="protein sequence ID" value="SDZ93232.1"/>
    <property type="molecule type" value="Genomic_DNA"/>
</dbReference>